<evidence type="ECO:0000256" key="1">
    <source>
        <dbReference type="SAM" id="MobiDB-lite"/>
    </source>
</evidence>
<feature type="transmembrane region" description="Helical" evidence="2">
    <location>
        <begin position="26"/>
        <end position="46"/>
    </location>
</feature>
<organism evidence="3 4">
    <name type="scientific">Enhygromyxa salina</name>
    <dbReference type="NCBI Taxonomy" id="215803"/>
    <lineage>
        <taxon>Bacteria</taxon>
        <taxon>Pseudomonadati</taxon>
        <taxon>Myxococcota</taxon>
        <taxon>Polyangia</taxon>
        <taxon>Nannocystales</taxon>
        <taxon>Nannocystaceae</taxon>
        <taxon>Enhygromyxa</taxon>
    </lineage>
</organism>
<name>A0A0C2A226_9BACT</name>
<protein>
    <submittedName>
        <fullName evidence="3">Uncharacterized protein</fullName>
    </submittedName>
</protein>
<evidence type="ECO:0000256" key="2">
    <source>
        <dbReference type="SAM" id="Phobius"/>
    </source>
</evidence>
<evidence type="ECO:0000313" key="3">
    <source>
        <dbReference type="EMBL" id="KIG17458.1"/>
    </source>
</evidence>
<feature type="region of interest" description="Disordered" evidence="1">
    <location>
        <begin position="127"/>
        <end position="155"/>
    </location>
</feature>
<sequence length="163" mass="17127">MTEPTDSLDPGDPLAGFQAGQRKRRLVGLASTVVVIAVVGGAWAYLRATGLPPLDPELAQDVAEALDCIDTLPREERAQVAAHAMAELEGERLPAAMVEAFRAGSAVPPDMLSLALVRPFRMTPTRCGGGPPLARRAPTRSRMSRGPGTSTRCSPTAIWADGA</sequence>
<dbReference type="AlphaFoldDB" id="A0A0C2A226"/>
<evidence type="ECO:0000313" key="4">
    <source>
        <dbReference type="Proteomes" id="UP000031599"/>
    </source>
</evidence>
<accession>A0A0C2A226</accession>
<dbReference type="Proteomes" id="UP000031599">
    <property type="component" value="Unassembled WGS sequence"/>
</dbReference>
<proteinExistence type="predicted"/>
<comment type="caution">
    <text evidence="3">The sequence shown here is derived from an EMBL/GenBank/DDBJ whole genome shotgun (WGS) entry which is preliminary data.</text>
</comment>
<dbReference type="RefSeq" id="WP_052548250.1">
    <property type="nucleotide sequence ID" value="NZ_JMCC02000023.1"/>
</dbReference>
<keyword evidence="2" id="KW-0472">Membrane</keyword>
<dbReference type="EMBL" id="JMCC02000023">
    <property type="protein sequence ID" value="KIG17458.1"/>
    <property type="molecule type" value="Genomic_DNA"/>
</dbReference>
<keyword evidence="2" id="KW-0812">Transmembrane</keyword>
<reference evidence="3 4" key="1">
    <citation type="submission" date="2014-12" db="EMBL/GenBank/DDBJ databases">
        <title>Genome assembly of Enhygromyxa salina DSM 15201.</title>
        <authorList>
            <person name="Sharma G."/>
            <person name="Subramanian S."/>
        </authorList>
    </citation>
    <scope>NUCLEOTIDE SEQUENCE [LARGE SCALE GENOMIC DNA]</scope>
    <source>
        <strain evidence="3 4">DSM 15201</strain>
    </source>
</reference>
<keyword evidence="2" id="KW-1133">Transmembrane helix</keyword>
<gene>
    <name evidence="3" type="ORF">DB30_03159</name>
</gene>